<keyword evidence="3" id="KW-1185">Reference proteome</keyword>
<gene>
    <name evidence="2" type="ORF">HNR25_003516</name>
</gene>
<evidence type="ECO:0000313" key="3">
    <source>
        <dbReference type="Proteomes" id="UP000578077"/>
    </source>
</evidence>
<reference evidence="2 3" key="1">
    <citation type="submission" date="2020-08" db="EMBL/GenBank/DDBJ databases">
        <title>Sequencing the genomes of 1000 actinobacteria strains.</title>
        <authorList>
            <person name="Klenk H.-P."/>
        </authorList>
    </citation>
    <scope>NUCLEOTIDE SEQUENCE [LARGE SCALE GENOMIC DNA]</scope>
    <source>
        <strain evidence="2 3">DSM 44593</strain>
    </source>
</reference>
<keyword evidence="1" id="KW-0812">Transmembrane</keyword>
<keyword evidence="1" id="KW-1133">Transmembrane helix</keyword>
<comment type="caution">
    <text evidence="2">The sequence shown here is derived from an EMBL/GenBank/DDBJ whole genome shotgun (WGS) entry which is preliminary data.</text>
</comment>
<proteinExistence type="predicted"/>
<keyword evidence="1" id="KW-0472">Membrane</keyword>
<feature type="transmembrane region" description="Helical" evidence="1">
    <location>
        <begin position="113"/>
        <end position="135"/>
    </location>
</feature>
<dbReference type="EMBL" id="JACHLY010000001">
    <property type="protein sequence ID" value="MBB5999765.1"/>
    <property type="molecule type" value="Genomic_DNA"/>
</dbReference>
<dbReference type="Proteomes" id="UP000578077">
    <property type="component" value="Unassembled WGS sequence"/>
</dbReference>
<name>A0A841E9G6_9ACTN</name>
<accession>A0A841E9G6</accession>
<dbReference type="RefSeq" id="WP_184636820.1">
    <property type="nucleotide sequence ID" value="NZ_BAABKT010000039.1"/>
</dbReference>
<evidence type="ECO:0000256" key="1">
    <source>
        <dbReference type="SAM" id="Phobius"/>
    </source>
</evidence>
<protein>
    <submittedName>
        <fullName evidence="2">Uncharacterized protein</fullName>
    </submittedName>
</protein>
<feature type="transmembrane region" description="Helical" evidence="1">
    <location>
        <begin position="71"/>
        <end position="93"/>
    </location>
</feature>
<dbReference type="AlphaFoldDB" id="A0A841E9G6"/>
<organism evidence="2 3">
    <name type="scientific">Streptomonospora salina</name>
    <dbReference type="NCBI Taxonomy" id="104205"/>
    <lineage>
        <taxon>Bacteria</taxon>
        <taxon>Bacillati</taxon>
        <taxon>Actinomycetota</taxon>
        <taxon>Actinomycetes</taxon>
        <taxon>Streptosporangiales</taxon>
        <taxon>Nocardiopsidaceae</taxon>
        <taxon>Streptomonospora</taxon>
    </lineage>
</organism>
<evidence type="ECO:0000313" key="2">
    <source>
        <dbReference type="EMBL" id="MBB5999765.1"/>
    </source>
</evidence>
<sequence length="139" mass="14565">MARGRGNGAEPAQAVRPRNWSRRAVLRCPNVFLVLGVVLSVGVCLVFGAGVATIALMFLNPGEAAALFRRFWLGSAVALGIALAVGLWIPRAFGEDDDAHTWQETVVLTTLQAGSVGALFVGILAELAAPLLALLGPYL</sequence>
<feature type="transmembrane region" description="Helical" evidence="1">
    <location>
        <begin position="31"/>
        <end position="59"/>
    </location>
</feature>